<organism evidence="2 3">
    <name type="scientific">Rhizoctonia solani 123E</name>
    <dbReference type="NCBI Taxonomy" id="1423351"/>
    <lineage>
        <taxon>Eukaryota</taxon>
        <taxon>Fungi</taxon>
        <taxon>Dikarya</taxon>
        <taxon>Basidiomycota</taxon>
        <taxon>Agaricomycotina</taxon>
        <taxon>Agaricomycetes</taxon>
        <taxon>Cantharellales</taxon>
        <taxon>Ceratobasidiaceae</taxon>
        <taxon>Rhizoctonia</taxon>
    </lineage>
</organism>
<feature type="chain" id="PRO_5001699488" evidence="1">
    <location>
        <begin position="18"/>
        <end position="318"/>
    </location>
</feature>
<dbReference type="Proteomes" id="UP000027456">
    <property type="component" value="Unassembled WGS sequence"/>
</dbReference>
<gene>
    <name evidence="2" type="ORF">V565_132960</name>
</gene>
<dbReference type="EMBL" id="AZST01000571">
    <property type="protein sequence ID" value="KEP48134.1"/>
    <property type="molecule type" value="Genomic_DNA"/>
</dbReference>
<reference evidence="2 3" key="1">
    <citation type="submission" date="2013-12" db="EMBL/GenBank/DDBJ databases">
        <authorList>
            <person name="Cubeta M."/>
            <person name="Pakala S."/>
            <person name="Fedorova N."/>
            <person name="Thomas E."/>
            <person name="Dean R."/>
            <person name="Jabaji S."/>
            <person name="Neate S."/>
            <person name="Toda T."/>
            <person name="Tavantzis S."/>
            <person name="Vilgalys R."/>
            <person name="Bharathan N."/>
            <person name="Pakala S."/>
            <person name="Losada L.S."/>
            <person name="Zafar N."/>
            <person name="Nierman W."/>
        </authorList>
    </citation>
    <scope>NUCLEOTIDE SEQUENCE [LARGE SCALE GENOMIC DNA]</scope>
    <source>
        <strain evidence="2 3">123E</strain>
    </source>
</reference>
<dbReference type="HOGENOM" id="CLU_062559_0_0_1"/>
<protein>
    <submittedName>
        <fullName evidence="2">Putative Kex protein</fullName>
    </submittedName>
</protein>
<feature type="signal peptide" evidence="1">
    <location>
        <begin position="1"/>
        <end position="17"/>
    </location>
</feature>
<keyword evidence="3" id="KW-1185">Reference proteome</keyword>
<evidence type="ECO:0000256" key="1">
    <source>
        <dbReference type="SAM" id="SignalP"/>
    </source>
</evidence>
<proteinExistence type="predicted"/>
<name>A0A074RMR2_9AGAM</name>
<keyword evidence="1" id="KW-0732">Signal</keyword>
<evidence type="ECO:0000313" key="2">
    <source>
        <dbReference type="EMBL" id="KEP48134.1"/>
    </source>
</evidence>
<dbReference type="OrthoDB" id="3227921at2759"/>
<sequence length="318" mass="35542">MALIALMAMLKSLSVSTTNCSSVWSKIFSYTRVGQARTLELFGCDTPHERQFIDSDSFTDMRNTLVYRIEIRSNSSQILDSHNPLLWLVYIRDTDTFERAPEVRAYLPPFQLVRGSHVESQAKLIARKLITSSIMKEIILNEEPEYDYMPLYPIVSSSVVPLNASDTIISSATIRASMAPGLKYLQTQVNKTDLSAPLYYVCDFVEDYRSSSVFDVIGSVGGLFALLQAMNVLLFGRPLLWGLTGAKLITPFGLLGACSSRGFKRRLREEYHTTSPDDGTETIRIVKFLRDFVIEFGPADLDVEQPASQGPSHSSPTL</sequence>
<accession>A0A074RMR2</accession>
<comment type="caution">
    <text evidence="2">The sequence shown here is derived from an EMBL/GenBank/DDBJ whole genome shotgun (WGS) entry which is preliminary data.</text>
</comment>
<evidence type="ECO:0000313" key="3">
    <source>
        <dbReference type="Proteomes" id="UP000027456"/>
    </source>
</evidence>
<dbReference type="AlphaFoldDB" id="A0A074RMR2"/>